<organism evidence="5 6">
    <name type="scientific">Halteria grandinella</name>
    <dbReference type="NCBI Taxonomy" id="5974"/>
    <lineage>
        <taxon>Eukaryota</taxon>
        <taxon>Sar</taxon>
        <taxon>Alveolata</taxon>
        <taxon>Ciliophora</taxon>
        <taxon>Intramacronucleata</taxon>
        <taxon>Spirotrichea</taxon>
        <taxon>Stichotrichia</taxon>
        <taxon>Sporadotrichida</taxon>
        <taxon>Halteriidae</taxon>
        <taxon>Halteria</taxon>
    </lineage>
</organism>
<dbReference type="GO" id="GO:0006629">
    <property type="term" value="P:lipid metabolic process"/>
    <property type="evidence" value="ECO:0007669"/>
    <property type="project" value="TreeGrafter"/>
</dbReference>
<gene>
    <name evidence="5" type="ORF">FGO68_gene8636</name>
</gene>
<dbReference type="Pfam" id="PF08212">
    <property type="entry name" value="Lipocalin_2"/>
    <property type="match status" value="1"/>
</dbReference>
<dbReference type="AlphaFoldDB" id="A0A8J8NJE1"/>
<accession>A0A8J8NJE1</accession>
<dbReference type="PANTHER" id="PTHR10612">
    <property type="entry name" value="APOLIPOPROTEIN D"/>
    <property type="match status" value="1"/>
</dbReference>
<keyword evidence="3" id="KW-0732">Signal</keyword>
<dbReference type="PRINTS" id="PR01273">
    <property type="entry name" value="INVTBRTCOLOR"/>
</dbReference>
<feature type="domain" description="Lipocalin/cytosolic fatty-acid binding" evidence="4">
    <location>
        <begin position="35"/>
        <end position="164"/>
    </location>
</feature>
<sequence length="191" mass="21679">MKLSAILLSTLALLSPAQCAWFWGACPQVELQTPFDITQYVGKWYEYKRDAAIPYESGECVMAKYTLKPDGKSITVRNTQQNMDTDEVTGGEGRAWCKGDTAQCYVSFFYIDKGDYSVVSTDYTSYTVVKNCQSFFWIFRYENYWILSRTETISEAAKTAAEGALATKSPHYDIAQYMRETSQGADCNYLD</sequence>
<keyword evidence="6" id="KW-1185">Reference proteome</keyword>
<dbReference type="Proteomes" id="UP000785679">
    <property type="component" value="Unassembled WGS sequence"/>
</dbReference>
<dbReference type="PIRSF" id="PIRSF036893">
    <property type="entry name" value="Lipocalin_ApoD"/>
    <property type="match status" value="1"/>
</dbReference>
<reference evidence="5" key="1">
    <citation type="submission" date="2019-06" db="EMBL/GenBank/DDBJ databases">
        <authorList>
            <person name="Zheng W."/>
        </authorList>
    </citation>
    <scope>NUCLEOTIDE SEQUENCE</scope>
    <source>
        <strain evidence="5">QDHG01</strain>
    </source>
</reference>
<evidence type="ECO:0000256" key="3">
    <source>
        <dbReference type="PIRNR" id="PIRNR036893"/>
    </source>
</evidence>
<evidence type="ECO:0000256" key="2">
    <source>
        <dbReference type="ARBA" id="ARBA00023157"/>
    </source>
</evidence>
<dbReference type="InterPro" id="IPR000566">
    <property type="entry name" value="Lipocln_cytosolic_FA-bd_dom"/>
</dbReference>
<dbReference type="EMBL" id="RRYP01015005">
    <property type="protein sequence ID" value="TNV75714.1"/>
    <property type="molecule type" value="Genomic_DNA"/>
</dbReference>
<dbReference type="InterPro" id="IPR003057">
    <property type="entry name" value="Invtbrt_color"/>
</dbReference>
<feature type="chain" id="PRO_5035350973" description="Lipocalin/cytosolic fatty-acid binding domain-containing protein" evidence="3">
    <location>
        <begin position="20"/>
        <end position="191"/>
    </location>
</feature>
<dbReference type="SUPFAM" id="SSF50814">
    <property type="entry name" value="Lipocalins"/>
    <property type="match status" value="1"/>
</dbReference>
<evidence type="ECO:0000313" key="6">
    <source>
        <dbReference type="Proteomes" id="UP000785679"/>
    </source>
</evidence>
<dbReference type="GO" id="GO:0031409">
    <property type="term" value="F:pigment binding"/>
    <property type="evidence" value="ECO:0007669"/>
    <property type="project" value="InterPro"/>
</dbReference>
<comment type="caution">
    <text evidence="5">The sequence shown here is derived from an EMBL/GenBank/DDBJ whole genome shotgun (WGS) entry which is preliminary data.</text>
</comment>
<dbReference type="PROSITE" id="PS51257">
    <property type="entry name" value="PROKAR_LIPOPROTEIN"/>
    <property type="match status" value="1"/>
</dbReference>
<dbReference type="InterPro" id="IPR012674">
    <property type="entry name" value="Calycin"/>
</dbReference>
<dbReference type="InterPro" id="IPR022271">
    <property type="entry name" value="Lipocalin_ApoD"/>
</dbReference>
<evidence type="ECO:0000259" key="4">
    <source>
        <dbReference type="Pfam" id="PF08212"/>
    </source>
</evidence>
<evidence type="ECO:0000256" key="1">
    <source>
        <dbReference type="ARBA" id="ARBA00006889"/>
    </source>
</evidence>
<dbReference type="OrthoDB" id="565904at2759"/>
<dbReference type="GO" id="GO:0000302">
    <property type="term" value="P:response to reactive oxygen species"/>
    <property type="evidence" value="ECO:0007669"/>
    <property type="project" value="TreeGrafter"/>
</dbReference>
<protein>
    <recommendedName>
        <fullName evidence="4">Lipocalin/cytosolic fatty-acid binding domain-containing protein</fullName>
    </recommendedName>
</protein>
<feature type="signal peptide" evidence="3">
    <location>
        <begin position="1"/>
        <end position="19"/>
    </location>
</feature>
<dbReference type="PANTHER" id="PTHR10612:SF34">
    <property type="entry name" value="APOLIPOPROTEIN D"/>
    <property type="match status" value="1"/>
</dbReference>
<evidence type="ECO:0000313" key="5">
    <source>
        <dbReference type="EMBL" id="TNV75714.1"/>
    </source>
</evidence>
<keyword evidence="2" id="KW-1015">Disulfide bond</keyword>
<comment type="similarity">
    <text evidence="1 3">Belongs to the calycin superfamily. Lipocalin family.</text>
</comment>
<dbReference type="GO" id="GO:0005737">
    <property type="term" value="C:cytoplasm"/>
    <property type="evidence" value="ECO:0007669"/>
    <property type="project" value="TreeGrafter"/>
</dbReference>
<proteinExistence type="inferred from homology"/>
<name>A0A8J8NJE1_HALGN</name>
<dbReference type="Gene3D" id="2.40.128.20">
    <property type="match status" value="1"/>
</dbReference>